<organism evidence="1 2">
    <name type="scientific">Nitrosomonas marina</name>
    <dbReference type="NCBI Taxonomy" id="917"/>
    <lineage>
        <taxon>Bacteria</taxon>
        <taxon>Pseudomonadati</taxon>
        <taxon>Pseudomonadota</taxon>
        <taxon>Betaproteobacteria</taxon>
        <taxon>Nitrosomonadales</taxon>
        <taxon>Nitrosomonadaceae</taxon>
        <taxon>Nitrosomonas</taxon>
    </lineage>
</organism>
<dbReference type="AlphaFoldDB" id="A0A1H8J7E2"/>
<dbReference type="RefSeq" id="WP_218144005.1">
    <property type="nucleotide sequence ID" value="NZ_FOCP01000057.1"/>
</dbReference>
<feature type="non-terminal residue" evidence="1">
    <location>
        <position position="1"/>
    </location>
</feature>
<dbReference type="Proteomes" id="UP000199459">
    <property type="component" value="Unassembled WGS sequence"/>
</dbReference>
<evidence type="ECO:0000313" key="2">
    <source>
        <dbReference type="Proteomes" id="UP000199459"/>
    </source>
</evidence>
<reference evidence="1 2" key="1">
    <citation type="submission" date="2016-10" db="EMBL/GenBank/DDBJ databases">
        <authorList>
            <person name="de Groot N.N."/>
        </authorList>
    </citation>
    <scope>NUCLEOTIDE SEQUENCE [LARGE SCALE GENOMIC DNA]</scope>
    <source>
        <strain evidence="1 2">Nm22</strain>
    </source>
</reference>
<evidence type="ECO:0000313" key="1">
    <source>
        <dbReference type="EMBL" id="SEN76117.1"/>
    </source>
</evidence>
<name>A0A1H8J7E2_9PROT</name>
<gene>
    <name evidence="1" type="ORF">SAMN05216325_1571</name>
</gene>
<accession>A0A1H8J7E2</accession>
<proteinExistence type="predicted"/>
<dbReference type="EMBL" id="FOCP01000057">
    <property type="protein sequence ID" value="SEN76117.1"/>
    <property type="molecule type" value="Genomic_DNA"/>
</dbReference>
<sequence>HIGVSAHDLLDFLNNWHAAIDIRMHLSRVSPDRAVINLLLKGDTRCPVMGGGFFIPGAL</sequence>
<protein>
    <submittedName>
        <fullName evidence="1">Uncharacterized protein</fullName>
    </submittedName>
</protein>